<name>A0A7S8J1Q2_9BACT</name>
<reference evidence="1 2" key="1">
    <citation type="journal article" date="2020" name="ISME J.">
        <title>Enrichment and physiological characterization of a novel comammox Nitrospira indicates ammonium inhibition of complete nitrification.</title>
        <authorList>
            <person name="Sakoula D."/>
            <person name="Koch H."/>
            <person name="Frank J."/>
            <person name="Jetten M.S.M."/>
            <person name="van Kessel M.A.H.J."/>
            <person name="Lucker S."/>
        </authorList>
    </citation>
    <scope>NUCLEOTIDE SEQUENCE [LARGE SCALE GENOMIC DNA]</scope>
    <source>
        <strain evidence="1">Comreactor17</strain>
    </source>
</reference>
<dbReference type="Proteomes" id="UP000593737">
    <property type="component" value="Chromosome"/>
</dbReference>
<dbReference type="EMBL" id="CP047423">
    <property type="protein sequence ID" value="QPD05969.1"/>
    <property type="molecule type" value="Genomic_DNA"/>
</dbReference>
<evidence type="ECO:0000313" key="1">
    <source>
        <dbReference type="EMBL" id="QPD05969.1"/>
    </source>
</evidence>
<dbReference type="KEGG" id="nkf:Nkreftii_003743"/>
<protein>
    <submittedName>
        <fullName evidence="1">Uncharacterized protein</fullName>
    </submittedName>
</protein>
<accession>A0A7S8J1Q2</accession>
<sequence>MPEALPTTLDAFRALKEEFRGHLETFYAGLKLAPPYESVEKAVRTLTTMVHELPIEERSRIMADPILRWQEFARAFAASGLAKKHRGIIAGLLRNRSALALPAEYDHFLDLFRM</sequence>
<organism evidence="1 2">
    <name type="scientific">Candidatus Nitrospira kreftii</name>
    <dbReference type="NCBI Taxonomy" id="2652173"/>
    <lineage>
        <taxon>Bacteria</taxon>
        <taxon>Pseudomonadati</taxon>
        <taxon>Nitrospirota</taxon>
        <taxon>Nitrospiria</taxon>
        <taxon>Nitrospirales</taxon>
        <taxon>Nitrospiraceae</taxon>
        <taxon>Nitrospira</taxon>
    </lineage>
</organism>
<proteinExistence type="predicted"/>
<evidence type="ECO:0000313" key="2">
    <source>
        <dbReference type="Proteomes" id="UP000593737"/>
    </source>
</evidence>
<dbReference type="AlphaFoldDB" id="A0A7S8J1Q2"/>
<gene>
    <name evidence="1" type="ORF">Nkreftii_003743</name>
</gene>